<proteinExistence type="inferred from homology"/>
<dbReference type="PANTHER" id="PTHR23048:SF0">
    <property type="entry name" value="CALMODULIN LIKE 3"/>
    <property type="match status" value="1"/>
</dbReference>
<comment type="caution">
    <text evidence="6">The sequence shown here is derived from an EMBL/GenBank/DDBJ whole genome shotgun (WGS) entry which is preliminary data.</text>
</comment>
<sequence>VTLSPWPRSPEFKEAFSLFDKDGDGTITTKELGTVMRSLGQNPTEAELQDMINEVDADGERPPLPIPLVPLSLPHRSSIPVPTPGNGTIDFPEFLTMMARKMKDTDSEEEIREAFRVFDKDGNGYISAAELRHVMTNLGEKLTDEEVDEMIREADIDGDGQVNYEGECHRHPRH</sequence>
<protein>
    <submittedName>
        <fullName evidence="6">CALM protein</fullName>
    </submittedName>
</protein>
<dbReference type="PROSITE" id="PS00018">
    <property type="entry name" value="EF_HAND_1"/>
    <property type="match status" value="2"/>
</dbReference>
<dbReference type="Proteomes" id="UP000586634">
    <property type="component" value="Unassembled WGS sequence"/>
</dbReference>
<evidence type="ECO:0000313" key="7">
    <source>
        <dbReference type="Proteomes" id="UP000586634"/>
    </source>
</evidence>
<dbReference type="InterPro" id="IPR018247">
    <property type="entry name" value="EF_Hand_1_Ca_BS"/>
</dbReference>
<evidence type="ECO:0000256" key="2">
    <source>
        <dbReference type="ARBA" id="ARBA00022723"/>
    </source>
</evidence>
<evidence type="ECO:0000256" key="4">
    <source>
        <dbReference type="ARBA" id="ARBA00022837"/>
    </source>
</evidence>
<feature type="domain" description="EF-hand" evidence="5">
    <location>
        <begin position="106"/>
        <end position="141"/>
    </location>
</feature>
<dbReference type="AlphaFoldDB" id="A0A7L1H5V9"/>
<dbReference type="FunFam" id="1.10.238.10:FF:000178">
    <property type="entry name" value="Calmodulin-2 A"/>
    <property type="match status" value="1"/>
</dbReference>
<dbReference type="OrthoDB" id="26525at2759"/>
<dbReference type="InterPro" id="IPR002048">
    <property type="entry name" value="EF_hand_dom"/>
</dbReference>
<keyword evidence="3" id="KW-0677">Repeat</keyword>
<dbReference type="Pfam" id="PF13499">
    <property type="entry name" value="EF-hand_7"/>
    <property type="match status" value="2"/>
</dbReference>
<comment type="similarity">
    <text evidence="1">Belongs to the calmodulin family.</text>
</comment>
<accession>A0A7L1H5V9</accession>
<dbReference type="CDD" id="cd00051">
    <property type="entry name" value="EFh"/>
    <property type="match status" value="2"/>
</dbReference>
<dbReference type="InterPro" id="IPR050230">
    <property type="entry name" value="CALM/Myosin/TropC-like"/>
</dbReference>
<evidence type="ECO:0000256" key="3">
    <source>
        <dbReference type="ARBA" id="ARBA00022737"/>
    </source>
</evidence>
<name>A0A7L1H5V9_9CHAR</name>
<dbReference type="Gene3D" id="1.10.238.10">
    <property type="entry name" value="EF-hand"/>
    <property type="match status" value="2"/>
</dbReference>
<keyword evidence="4" id="KW-0106">Calcium</keyword>
<dbReference type="GO" id="GO:0016460">
    <property type="term" value="C:myosin II complex"/>
    <property type="evidence" value="ECO:0007669"/>
    <property type="project" value="TreeGrafter"/>
</dbReference>
<feature type="non-terminal residue" evidence="6">
    <location>
        <position position="174"/>
    </location>
</feature>
<dbReference type="FunFam" id="1.10.238.10:FF:000003">
    <property type="entry name" value="Calmodulin A"/>
    <property type="match status" value="1"/>
</dbReference>
<dbReference type="InterPro" id="IPR011992">
    <property type="entry name" value="EF-hand-dom_pair"/>
</dbReference>
<organism evidence="6 7">
    <name type="scientific">Nycticryphes semicollaris</name>
    <dbReference type="NCBI Taxonomy" id="227226"/>
    <lineage>
        <taxon>Eukaryota</taxon>
        <taxon>Metazoa</taxon>
        <taxon>Chordata</taxon>
        <taxon>Craniata</taxon>
        <taxon>Vertebrata</taxon>
        <taxon>Euteleostomi</taxon>
        <taxon>Archelosauria</taxon>
        <taxon>Archosauria</taxon>
        <taxon>Dinosauria</taxon>
        <taxon>Saurischia</taxon>
        <taxon>Theropoda</taxon>
        <taxon>Coelurosauria</taxon>
        <taxon>Aves</taxon>
        <taxon>Neognathae</taxon>
        <taxon>Neoaves</taxon>
        <taxon>Charadriiformes</taxon>
        <taxon>Rostratulidae</taxon>
        <taxon>Nycticryphes</taxon>
    </lineage>
</organism>
<dbReference type="SUPFAM" id="SSF47473">
    <property type="entry name" value="EF-hand"/>
    <property type="match status" value="1"/>
</dbReference>
<reference evidence="6 7" key="1">
    <citation type="submission" date="2019-09" db="EMBL/GenBank/DDBJ databases">
        <title>Bird 10,000 Genomes (B10K) Project - Family phase.</title>
        <authorList>
            <person name="Zhang G."/>
        </authorList>
    </citation>
    <scope>NUCLEOTIDE SEQUENCE [LARGE SCALE GENOMIC DNA]</scope>
    <source>
        <strain evidence="6">B10K-DU-002-14</strain>
        <tissue evidence="6">Muscle</tissue>
    </source>
</reference>
<dbReference type="SMART" id="SM00054">
    <property type="entry name" value="EFh"/>
    <property type="match status" value="4"/>
</dbReference>
<evidence type="ECO:0000313" key="6">
    <source>
        <dbReference type="EMBL" id="NXN20916.1"/>
    </source>
</evidence>
<dbReference type="EMBL" id="VXBJ01000262">
    <property type="protein sequence ID" value="NXN20916.1"/>
    <property type="molecule type" value="Genomic_DNA"/>
</dbReference>
<keyword evidence="2" id="KW-0479">Metal-binding</keyword>
<dbReference type="GO" id="GO:0005509">
    <property type="term" value="F:calcium ion binding"/>
    <property type="evidence" value="ECO:0007669"/>
    <property type="project" value="InterPro"/>
</dbReference>
<keyword evidence="7" id="KW-1185">Reference proteome</keyword>
<feature type="domain" description="EF-hand" evidence="5">
    <location>
        <begin position="7"/>
        <end position="42"/>
    </location>
</feature>
<dbReference type="PANTHER" id="PTHR23048">
    <property type="entry name" value="MYOSIN LIGHT CHAIN 1, 3"/>
    <property type="match status" value="1"/>
</dbReference>
<gene>
    <name evidence="6" type="primary">Calm_0</name>
    <name evidence="6" type="ORF">NYCSEM_R02472</name>
</gene>
<evidence type="ECO:0000259" key="5">
    <source>
        <dbReference type="PROSITE" id="PS50222"/>
    </source>
</evidence>
<feature type="non-terminal residue" evidence="6">
    <location>
        <position position="1"/>
    </location>
</feature>
<dbReference type="PROSITE" id="PS50222">
    <property type="entry name" value="EF_HAND_2"/>
    <property type="match status" value="2"/>
</dbReference>
<evidence type="ECO:0000256" key="1">
    <source>
        <dbReference type="ARBA" id="ARBA00009763"/>
    </source>
</evidence>